<dbReference type="CDD" id="cd03528">
    <property type="entry name" value="Rieske_RO_ferredoxin"/>
    <property type="match status" value="1"/>
</dbReference>
<dbReference type="STRING" id="575540.Isop_3231"/>
<dbReference type="Proteomes" id="UP000008631">
    <property type="component" value="Chromosome"/>
</dbReference>
<dbReference type="KEGG" id="ipa:Isop_3231"/>
<dbReference type="PROSITE" id="PS51296">
    <property type="entry name" value="RIESKE"/>
    <property type="match status" value="1"/>
</dbReference>
<keyword evidence="1" id="KW-0001">2Fe-2S</keyword>
<reference key="1">
    <citation type="submission" date="2010-11" db="EMBL/GenBank/DDBJ databases">
        <title>The complete sequence of chromosome of Isophaera pallida ATCC 43644.</title>
        <authorList>
            <consortium name="US DOE Joint Genome Institute (JGI-PGF)"/>
            <person name="Lucas S."/>
            <person name="Copeland A."/>
            <person name="Lapidus A."/>
            <person name="Bruce D."/>
            <person name="Goodwin L."/>
            <person name="Pitluck S."/>
            <person name="Kyrpides N."/>
            <person name="Mavromatis K."/>
            <person name="Pagani I."/>
            <person name="Ivanova N."/>
            <person name="Saunders E."/>
            <person name="Brettin T."/>
            <person name="Detter J.C."/>
            <person name="Han C."/>
            <person name="Tapia R."/>
            <person name="Land M."/>
            <person name="Hauser L."/>
            <person name="Markowitz V."/>
            <person name="Cheng J.-F."/>
            <person name="Hugenholtz P."/>
            <person name="Woyke T."/>
            <person name="Wu D."/>
            <person name="Eisen J.A."/>
        </authorList>
    </citation>
    <scope>NUCLEOTIDE SEQUENCE</scope>
    <source>
        <strain>ATCC 43644</strain>
    </source>
</reference>
<sequence>MSSSTFIDVADLNDLPPGGHLLVEHDGQSLALFNIDGTVYAIEDLCTHDGGPLVEGEIHGYEVTCSRHGARFDVRTGKALCMPAVEDIRTFPVEIRDGRILVCLDED</sequence>
<proteinExistence type="predicted"/>
<accession>E8R4J8</accession>
<dbReference type="InterPro" id="IPR017941">
    <property type="entry name" value="Rieske_2Fe-2S"/>
</dbReference>
<dbReference type="FunCoup" id="E8R4J8">
    <property type="interactions" value="53"/>
</dbReference>
<reference evidence="6 7" key="2">
    <citation type="journal article" date="2011" name="Stand. Genomic Sci.">
        <title>Complete genome sequence of Isosphaera pallida type strain (IS1B).</title>
        <authorList>
            <consortium name="US DOE Joint Genome Institute (JGI-PGF)"/>
            <person name="Goker M."/>
            <person name="Cleland D."/>
            <person name="Saunders E."/>
            <person name="Lapidus A."/>
            <person name="Nolan M."/>
            <person name="Lucas S."/>
            <person name="Hammon N."/>
            <person name="Deshpande S."/>
            <person name="Cheng J.F."/>
            <person name="Tapia R."/>
            <person name="Han C."/>
            <person name="Goodwin L."/>
            <person name="Pitluck S."/>
            <person name="Liolios K."/>
            <person name="Pagani I."/>
            <person name="Ivanova N."/>
            <person name="Mavromatis K."/>
            <person name="Pati A."/>
            <person name="Chen A."/>
            <person name="Palaniappan K."/>
            <person name="Land M."/>
            <person name="Hauser L."/>
            <person name="Chang Y.J."/>
            <person name="Jeffries C.D."/>
            <person name="Detter J.C."/>
            <person name="Beck B."/>
            <person name="Woyke T."/>
            <person name="Bristow J."/>
            <person name="Eisen J.A."/>
            <person name="Markowitz V."/>
            <person name="Hugenholtz P."/>
            <person name="Kyrpides N.C."/>
            <person name="Klenk H.P."/>
        </authorList>
    </citation>
    <scope>NUCLEOTIDE SEQUENCE [LARGE SCALE GENOMIC DNA]</scope>
    <source>
        <strain evidence="7">ATCC 43644 / DSM 9630 / IS1B</strain>
    </source>
</reference>
<dbReference type="AlphaFoldDB" id="E8R4J8"/>
<keyword evidence="7" id="KW-1185">Reference proteome</keyword>
<evidence type="ECO:0000313" key="6">
    <source>
        <dbReference type="EMBL" id="ADV63793.1"/>
    </source>
</evidence>
<dbReference type="InterPro" id="IPR036922">
    <property type="entry name" value="Rieske_2Fe-2S_sf"/>
</dbReference>
<dbReference type="RefSeq" id="WP_013566081.1">
    <property type="nucleotide sequence ID" value="NC_014962.1"/>
</dbReference>
<feature type="domain" description="Rieske" evidence="5">
    <location>
        <begin position="7"/>
        <end position="102"/>
    </location>
</feature>
<dbReference type="PANTHER" id="PTHR21496">
    <property type="entry name" value="FERREDOXIN-RELATED"/>
    <property type="match status" value="1"/>
</dbReference>
<evidence type="ECO:0000256" key="3">
    <source>
        <dbReference type="ARBA" id="ARBA00023004"/>
    </source>
</evidence>
<dbReference type="SUPFAM" id="SSF50022">
    <property type="entry name" value="ISP domain"/>
    <property type="match status" value="1"/>
</dbReference>
<dbReference type="HOGENOM" id="CLU_055690_5_2_0"/>
<evidence type="ECO:0000259" key="5">
    <source>
        <dbReference type="PROSITE" id="PS51296"/>
    </source>
</evidence>
<gene>
    <name evidence="6" type="ordered locus">Isop_3231</name>
</gene>
<name>E8R4J8_ISOPI</name>
<dbReference type="eggNOG" id="COG2146">
    <property type="taxonomic scope" value="Bacteria"/>
</dbReference>
<evidence type="ECO:0000256" key="2">
    <source>
        <dbReference type="ARBA" id="ARBA00022723"/>
    </source>
</evidence>
<dbReference type="GO" id="GO:0051537">
    <property type="term" value="F:2 iron, 2 sulfur cluster binding"/>
    <property type="evidence" value="ECO:0007669"/>
    <property type="project" value="UniProtKB-KW"/>
</dbReference>
<keyword evidence="2" id="KW-0479">Metal-binding</keyword>
<evidence type="ECO:0000256" key="4">
    <source>
        <dbReference type="ARBA" id="ARBA00023014"/>
    </source>
</evidence>
<organism evidence="6 7">
    <name type="scientific">Isosphaera pallida (strain ATCC 43644 / DSM 9630 / IS1B)</name>
    <dbReference type="NCBI Taxonomy" id="575540"/>
    <lineage>
        <taxon>Bacteria</taxon>
        <taxon>Pseudomonadati</taxon>
        <taxon>Planctomycetota</taxon>
        <taxon>Planctomycetia</taxon>
        <taxon>Isosphaerales</taxon>
        <taxon>Isosphaeraceae</taxon>
        <taxon>Isosphaera</taxon>
    </lineage>
</organism>
<keyword evidence="4" id="KW-0411">Iron-sulfur</keyword>
<dbReference type="Pfam" id="PF00355">
    <property type="entry name" value="Rieske"/>
    <property type="match status" value="1"/>
</dbReference>
<protein>
    <submittedName>
        <fullName evidence="6">Rieske (2Fe-2S) iron-sulfur domain protein</fullName>
    </submittedName>
</protein>
<dbReference type="GO" id="GO:0046872">
    <property type="term" value="F:metal ion binding"/>
    <property type="evidence" value="ECO:0007669"/>
    <property type="project" value="UniProtKB-KW"/>
</dbReference>
<evidence type="ECO:0000313" key="7">
    <source>
        <dbReference type="Proteomes" id="UP000008631"/>
    </source>
</evidence>
<evidence type="ECO:0000256" key="1">
    <source>
        <dbReference type="ARBA" id="ARBA00022714"/>
    </source>
</evidence>
<dbReference type="PANTHER" id="PTHR21496:SF23">
    <property type="entry name" value="3-PHENYLPROPIONATE_CINNAMIC ACID DIOXYGENASE FERREDOXIN SUBUNIT"/>
    <property type="match status" value="1"/>
</dbReference>
<dbReference type="EMBL" id="CP002353">
    <property type="protein sequence ID" value="ADV63793.1"/>
    <property type="molecule type" value="Genomic_DNA"/>
</dbReference>
<dbReference type="OrthoDB" id="9795104at2"/>
<dbReference type="Gene3D" id="2.102.10.10">
    <property type="entry name" value="Rieske [2Fe-2S] iron-sulphur domain"/>
    <property type="match status" value="1"/>
</dbReference>
<keyword evidence="3" id="KW-0408">Iron</keyword>
<dbReference type="InParanoid" id="E8R4J8"/>